<feature type="compositionally biased region" description="Low complexity" evidence="1">
    <location>
        <begin position="1"/>
        <end position="11"/>
    </location>
</feature>
<feature type="compositionally biased region" description="Basic residues" evidence="1">
    <location>
        <begin position="34"/>
        <end position="44"/>
    </location>
</feature>
<name>A0A1D6L311_MAIZE</name>
<organism evidence="2">
    <name type="scientific">Zea mays</name>
    <name type="common">Maize</name>
    <dbReference type="NCBI Taxonomy" id="4577"/>
    <lineage>
        <taxon>Eukaryota</taxon>
        <taxon>Viridiplantae</taxon>
        <taxon>Streptophyta</taxon>
        <taxon>Embryophyta</taxon>
        <taxon>Tracheophyta</taxon>
        <taxon>Spermatophyta</taxon>
        <taxon>Magnoliopsida</taxon>
        <taxon>Liliopsida</taxon>
        <taxon>Poales</taxon>
        <taxon>Poaceae</taxon>
        <taxon>PACMAD clade</taxon>
        <taxon>Panicoideae</taxon>
        <taxon>Andropogonodae</taxon>
        <taxon>Andropogoneae</taxon>
        <taxon>Tripsacinae</taxon>
        <taxon>Zea</taxon>
    </lineage>
</organism>
<feature type="compositionally biased region" description="Basic and acidic residues" evidence="1">
    <location>
        <begin position="12"/>
        <end position="33"/>
    </location>
</feature>
<dbReference type="PaxDb" id="4577-GRMZM2G039828_P01"/>
<feature type="compositionally biased region" description="Basic and acidic residues" evidence="1">
    <location>
        <begin position="62"/>
        <end position="78"/>
    </location>
</feature>
<dbReference type="AlphaFoldDB" id="A0A1D6L311"/>
<evidence type="ECO:0000313" key="2">
    <source>
        <dbReference type="EMBL" id="ONM08849.1"/>
    </source>
</evidence>
<dbReference type="STRING" id="4577.A0A1D6L311"/>
<feature type="compositionally biased region" description="Low complexity" evidence="1">
    <location>
        <begin position="105"/>
        <end position="116"/>
    </location>
</feature>
<dbReference type="InParanoid" id="A0A1D6L311"/>
<dbReference type="EMBL" id="CM007647">
    <property type="protein sequence ID" value="ONM08849.1"/>
    <property type="molecule type" value="Genomic_DNA"/>
</dbReference>
<gene>
    <name evidence="2" type="ORF">ZEAMMB73_Zm00001d033871</name>
</gene>
<accession>A0A1D6L311</accession>
<feature type="compositionally biased region" description="Low complexity" evidence="1">
    <location>
        <begin position="81"/>
        <end position="91"/>
    </location>
</feature>
<proteinExistence type="predicted"/>
<reference evidence="2" key="1">
    <citation type="submission" date="2015-12" db="EMBL/GenBank/DDBJ databases">
        <title>Update maize B73 reference genome by single molecule sequencing technologies.</title>
        <authorList>
            <consortium name="Maize Genome Sequencing Project"/>
            <person name="Ware D."/>
        </authorList>
    </citation>
    <scope>NUCLEOTIDE SEQUENCE [LARGE SCALE GENOMIC DNA]</scope>
    <source>
        <tissue evidence="2">Seedling</tissue>
    </source>
</reference>
<evidence type="ECO:0000256" key="1">
    <source>
        <dbReference type="SAM" id="MobiDB-lite"/>
    </source>
</evidence>
<dbReference type="eggNOG" id="KOG1414">
    <property type="taxonomic scope" value="Eukaryota"/>
</dbReference>
<feature type="compositionally biased region" description="Basic and acidic residues" evidence="1">
    <location>
        <begin position="93"/>
        <end position="104"/>
    </location>
</feature>
<sequence>MKRGSAEAAEGSGEKEMSSAWEEEKKIDAEMRSRRSSRRRRAPRARSPPAASAPPAPLATTSRKEVGAESDEEIRRVPEMGGASASASSGACADERPKGEDDKQGQVAAGAQPPAGGKKRGRTAGRSGCCGTACHY</sequence>
<protein>
    <submittedName>
        <fullName evidence="2">Uncharacterized protein</fullName>
    </submittedName>
</protein>
<feature type="region of interest" description="Disordered" evidence="1">
    <location>
        <begin position="1"/>
        <end position="136"/>
    </location>
</feature>